<feature type="transmembrane region" description="Helical" evidence="1">
    <location>
        <begin position="125"/>
        <end position="147"/>
    </location>
</feature>
<sequence length="162" mass="16866">MTSQQMAASVETELRAIERTVFEDVWISATRARVLAALVTALAGTAVALRATGDVPAGATRNGHWISLVAISLFTLAAVASAFALLRRRFRWCCMATCASAVATVGGAGAFWWHHTAHTASWVPAVLGTVTVAALTAGWLGVCLAPLDSSQPDMRAAARSSG</sequence>
<dbReference type="Proteomes" id="UP000037594">
    <property type="component" value="Unassembled WGS sequence"/>
</dbReference>
<gene>
    <name evidence="2" type="ORF">ACT17_00010</name>
</gene>
<feature type="transmembrane region" description="Helical" evidence="1">
    <location>
        <begin position="65"/>
        <end position="86"/>
    </location>
</feature>
<accession>A0A0J8X3T3</accession>
<keyword evidence="1" id="KW-0472">Membrane</keyword>
<feature type="transmembrane region" description="Helical" evidence="1">
    <location>
        <begin position="93"/>
        <end position="113"/>
    </location>
</feature>
<dbReference type="AlphaFoldDB" id="A0A0J8X3T3"/>
<organism evidence="2 3">
    <name type="scientific">Mycolicibacterium conceptionense</name>
    <dbReference type="NCBI Taxonomy" id="451644"/>
    <lineage>
        <taxon>Bacteria</taxon>
        <taxon>Bacillati</taxon>
        <taxon>Actinomycetota</taxon>
        <taxon>Actinomycetes</taxon>
        <taxon>Mycobacteriales</taxon>
        <taxon>Mycobacteriaceae</taxon>
        <taxon>Mycolicibacterium</taxon>
    </lineage>
</organism>
<dbReference type="PATRIC" id="fig|451644.5.peg.3"/>
<proteinExistence type="predicted"/>
<reference evidence="2 3" key="1">
    <citation type="submission" date="2015-06" db="EMBL/GenBank/DDBJ databases">
        <title>Genome sequence of Mycobacterium conceptionense strain MLE.</title>
        <authorList>
            <person name="Greninger A.L."/>
            <person name="Cunningham G."/>
            <person name="Chiu C.Y."/>
            <person name="Miller S."/>
        </authorList>
    </citation>
    <scope>NUCLEOTIDE SEQUENCE [LARGE SCALE GENOMIC DNA]</scope>
    <source>
        <strain evidence="2 3">MLE</strain>
    </source>
</reference>
<evidence type="ECO:0000313" key="3">
    <source>
        <dbReference type="Proteomes" id="UP000037594"/>
    </source>
</evidence>
<keyword evidence="1" id="KW-1133">Transmembrane helix</keyword>
<feature type="transmembrane region" description="Helical" evidence="1">
    <location>
        <begin position="34"/>
        <end position="53"/>
    </location>
</feature>
<comment type="caution">
    <text evidence="2">The sequence shown here is derived from an EMBL/GenBank/DDBJ whole genome shotgun (WGS) entry which is preliminary data.</text>
</comment>
<evidence type="ECO:0000313" key="2">
    <source>
        <dbReference type="EMBL" id="KMV20129.1"/>
    </source>
</evidence>
<protein>
    <recommendedName>
        <fullName evidence="4">Transmembrane protein</fullName>
    </recommendedName>
</protein>
<name>A0A0J8X3T3_9MYCO</name>
<dbReference type="RefSeq" id="WP_043368188.1">
    <property type="nucleotide sequence ID" value="NZ_AGSZ01000170.1"/>
</dbReference>
<evidence type="ECO:0000256" key="1">
    <source>
        <dbReference type="SAM" id="Phobius"/>
    </source>
</evidence>
<evidence type="ECO:0008006" key="4">
    <source>
        <dbReference type="Google" id="ProtNLM"/>
    </source>
</evidence>
<dbReference type="OrthoDB" id="4751223at2"/>
<keyword evidence="1" id="KW-0812">Transmembrane</keyword>
<dbReference type="EMBL" id="LFOD01000001">
    <property type="protein sequence ID" value="KMV20129.1"/>
    <property type="molecule type" value="Genomic_DNA"/>
</dbReference>